<feature type="transmembrane region" description="Helical" evidence="1">
    <location>
        <begin position="83"/>
        <end position="109"/>
    </location>
</feature>
<feature type="transmembrane region" description="Helical" evidence="1">
    <location>
        <begin position="191"/>
        <end position="209"/>
    </location>
</feature>
<evidence type="ECO:0000313" key="3">
    <source>
        <dbReference type="Proteomes" id="UP000269097"/>
    </source>
</evidence>
<proteinExistence type="predicted"/>
<evidence type="ECO:0008006" key="4">
    <source>
        <dbReference type="Google" id="ProtNLM"/>
    </source>
</evidence>
<name>A0A3G3K384_9BACL</name>
<sequence>MIALPKGYLKFAGWTLLIGGAMGVAGQLLHIGDTPETLADIPDFVKAAVNTHVLLAWASILILLGMPGIFLRQSARLKTWGWIGFPLLFIGMILEIFHGPVQILAYPIIFDHVKDSETLKVVNDQINNLMTDQYPLSLAVLIPLIPGIILGMLLLGIATLRARVFPRWLGVLTLVALVILIGGIGVQTINVFPVIHLVFALFGGMLAFGKSESVSVDAQVAA</sequence>
<keyword evidence="3" id="KW-1185">Reference proteome</keyword>
<reference evidence="2 3" key="1">
    <citation type="submission" date="2018-10" db="EMBL/GenBank/DDBJ databases">
        <title>Genome Sequence of Cohnella sp.</title>
        <authorList>
            <person name="Srinivasan S."/>
            <person name="Kim M.K."/>
        </authorList>
    </citation>
    <scope>NUCLEOTIDE SEQUENCE [LARGE SCALE GENOMIC DNA]</scope>
    <source>
        <strain evidence="2 3">18JY8-7</strain>
    </source>
</reference>
<dbReference type="AlphaFoldDB" id="A0A3G3K384"/>
<protein>
    <recommendedName>
        <fullName evidence="4">DUF4386 family protein</fullName>
    </recommendedName>
</protein>
<feature type="transmembrane region" description="Helical" evidence="1">
    <location>
        <begin position="136"/>
        <end position="156"/>
    </location>
</feature>
<evidence type="ECO:0000313" key="2">
    <source>
        <dbReference type="EMBL" id="AYQ74517.1"/>
    </source>
</evidence>
<feature type="transmembrane region" description="Helical" evidence="1">
    <location>
        <begin position="168"/>
        <end position="185"/>
    </location>
</feature>
<accession>A0A3G3K384</accession>
<keyword evidence="1" id="KW-0472">Membrane</keyword>
<dbReference type="Proteomes" id="UP000269097">
    <property type="component" value="Chromosome"/>
</dbReference>
<organism evidence="2 3">
    <name type="scientific">Cohnella candidum</name>
    <dbReference type="NCBI Taxonomy" id="2674991"/>
    <lineage>
        <taxon>Bacteria</taxon>
        <taxon>Bacillati</taxon>
        <taxon>Bacillota</taxon>
        <taxon>Bacilli</taxon>
        <taxon>Bacillales</taxon>
        <taxon>Paenibacillaceae</taxon>
        <taxon>Cohnella</taxon>
    </lineage>
</organism>
<keyword evidence="1" id="KW-1133">Transmembrane helix</keyword>
<keyword evidence="1" id="KW-0812">Transmembrane</keyword>
<evidence type="ECO:0000256" key="1">
    <source>
        <dbReference type="SAM" id="Phobius"/>
    </source>
</evidence>
<dbReference type="KEGG" id="coh:EAV92_19255"/>
<dbReference type="RefSeq" id="WP_123042597.1">
    <property type="nucleotide sequence ID" value="NZ_CP033433.1"/>
</dbReference>
<feature type="transmembrane region" description="Helical" evidence="1">
    <location>
        <begin position="12"/>
        <end position="32"/>
    </location>
</feature>
<feature type="transmembrane region" description="Helical" evidence="1">
    <location>
        <begin position="52"/>
        <end position="71"/>
    </location>
</feature>
<gene>
    <name evidence="2" type="ORF">EAV92_19255</name>
</gene>
<dbReference type="EMBL" id="CP033433">
    <property type="protein sequence ID" value="AYQ74517.1"/>
    <property type="molecule type" value="Genomic_DNA"/>
</dbReference>